<gene>
    <name evidence="4" type="ORF">F9817_19435</name>
</gene>
<dbReference type="InterPro" id="IPR015292">
    <property type="entry name" value="Tscrpt_reg_YbiH_C"/>
</dbReference>
<dbReference type="PANTHER" id="PTHR30055">
    <property type="entry name" value="HTH-TYPE TRANSCRIPTIONAL REGULATOR RUTR"/>
    <property type="match status" value="1"/>
</dbReference>
<dbReference type="Gene3D" id="1.10.10.60">
    <property type="entry name" value="Homeodomain-like"/>
    <property type="match status" value="1"/>
</dbReference>
<keyword evidence="5" id="KW-1185">Reference proteome</keyword>
<dbReference type="Pfam" id="PF09209">
    <property type="entry name" value="CecR_C"/>
    <property type="match status" value="1"/>
</dbReference>
<keyword evidence="1 2" id="KW-0238">DNA-binding</keyword>
<dbReference type="InterPro" id="IPR001647">
    <property type="entry name" value="HTH_TetR"/>
</dbReference>
<dbReference type="Proteomes" id="UP000462621">
    <property type="component" value="Unassembled WGS sequence"/>
</dbReference>
<sequence length="218" mass="23899">MTKRKTSTRVDGEITRQRILEAAGRLFAENGFAETTSKSIATEAGVDLASINYHFGSRNGLYQKVLAEAHSSIIDIDKLHDILQRHTEPKTQLKSFIALLCDSAGHGKGWQAQTLAREILAPTSNLSILFSEELEPKIMLIKQLISKITNIPVTSPEVSVCLINIMAPCIVMILGGTSIPGPLHEASQLPQTEIINHFYRFAIAGLDATAEHYQKAHA</sequence>
<organism evidence="4 5">
    <name type="scientific">Vibrio eleionomae</name>
    <dbReference type="NCBI Taxonomy" id="2653505"/>
    <lineage>
        <taxon>Bacteria</taxon>
        <taxon>Pseudomonadati</taxon>
        <taxon>Pseudomonadota</taxon>
        <taxon>Gammaproteobacteria</taxon>
        <taxon>Vibrionales</taxon>
        <taxon>Vibrionaceae</taxon>
        <taxon>Vibrio</taxon>
    </lineage>
</organism>
<name>A0A7X4LPA3_9VIBR</name>
<dbReference type="SUPFAM" id="SSF48498">
    <property type="entry name" value="Tetracyclin repressor-like, C-terminal domain"/>
    <property type="match status" value="1"/>
</dbReference>
<dbReference type="PANTHER" id="PTHR30055:SF235">
    <property type="entry name" value="TRANSCRIPTIONAL REGULATORY PROTEIN"/>
    <property type="match status" value="1"/>
</dbReference>
<dbReference type="GO" id="GO:0000976">
    <property type="term" value="F:transcription cis-regulatory region binding"/>
    <property type="evidence" value="ECO:0007669"/>
    <property type="project" value="TreeGrafter"/>
</dbReference>
<dbReference type="InterPro" id="IPR036271">
    <property type="entry name" value="Tet_transcr_reg_TetR-rel_C_sf"/>
</dbReference>
<feature type="domain" description="HTH tetR-type" evidence="3">
    <location>
        <begin position="13"/>
        <end position="73"/>
    </location>
</feature>
<feature type="DNA-binding region" description="H-T-H motif" evidence="2">
    <location>
        <begin position="36"/>
        <end position="55"/>
    </location>
</feature>
<accession>A0A7X4LPA3</accession>
<dbReference type="InterPro" id="IPR050109">
    <property type="entry name" value="HTH-type_TetR-like_transc_reg"/>
</dbReference>
<evidence type="ECO:0000259" key="3">
    <source>
        <dbReference type="PROSITE" id="PS50977"/>
    </source>
</evidence>
<dbReference type="RefSeq" id="WP_161157832.1">
    <property type="nucleotide sequence ID" value="NZ_WEKT01000052.1"/>
</dbReference>
<evidence type="ECO:0000256" key="1">
    <source>
        <dbReference type="ARBA" id="ARBA00023125"/>
    </source>
</evidence>
<dbReference type="PRINTS" id="PR00455">
    <property type="entry name" value="HTHTETR"/>
</dbReference>
<dbReference type="InterPro" id="IPR009057">
    <property type="entry name" value="Homeodomain-like_sf"/>
</dbReference>
<proteinExistence type="predicted"/>
<dbReference type="SUPFAM" id="SSF46689">
    <property type="entry name" value="Homeodomain-like"/>
    <property type="match status" value="1"/>
</dbReference>
<dbReference type="Gene3D" id="1.10.357.10">
    <property type="entry name" value="Tetracycline Repressor, domain 2"/>
    <property type="match status" value="1"/>
</dbReference>
<protein>
    <submittedName>
        <fullName evidence="4">DUF1956 domain-containing protein</fullName>
    </submittedName>
</protein>
<dbReference type="GO" id="GO:0003700">
    <property type="term" value="F:DNA-binding transcription factor activity"/>
    <property type="evidence" value="ECO:0007669"/>
    <property type="project" value="TreeGrafter"/>
</dbReference>
<evidence type="ECO:0000256" key="2">
    <source>
        <dbReference type="PROSITE-ProRule" id="PRU00335"/>
    </source>
</evidence>
<reference evidence="4 5" key="1">
    <citation type="submission" date="2019-10" db="EMBL/GenBank/DDBJ databases">
        <title>Vibrio sp. nov. isolated from a shrimp pond.</title>
        <authorList>
            <person name="Gomez-Gil B."/>
            <person name="Enciso-Ibarra J."/>
            <person name="Enciso-Ibarra K."/>
            <person name="Bolan-Mejia C."/>
        </authorList>
    </citation>
    <scope>NUCLEOTIDE SEQUENCE [LARGE SCALE GENOMIC DNA]</scope>
    <source>
        <strain evidence="4 5">CAIM 722</strain>
    </source>
</reference>
<dbReference type="AlphaFoldDB" id="A0A7X4LPA3"/>
<comment type="caution">
    <text evidence="4">The sequence shown here is derived from an EMBL/GenBank/DDBJ whole genome shotgun (WGS) entry which is preliminary data.</text>
</comment>
<dbReference type="Pfam" id="PF00440">
    <property type="entry name" value="TetR_N"/>
    <property type="match status" value="1"/>
</dbReference>
<dbReference type="EMBL" id="WEKT01000052">
    <property type="protein sequence ID" value="MZI95352.1"/>
    <property type="molecule type" value="Genomic_DNA"/>
</dbReference>
<evidence type="ECO:0000313" key="5">
    <source>
        <dbReference type="Proteomes" id="UP000462621"/>
    </source>
</evidence>
<dbReference type="PROSITE" id="PS50977">
    <property type="entry name" value="HTH_TETR_2"/>
    <property type="match status" value="1"/>
</dbReference>
<evidence type="ECO:0000313" key="4">
    <source>
        <dbReference type="EMBL" id="MZI95352.1"/>
    </source>
</evidence>